<dbReference type="InterPro" id="IPR058192">
    <property type="entry name" value="WHD_ROQ1-like"/>
</dbReference>
<dbReference type="InParanoid" id="A0A3Q7JEW8"/>
<proteinExistence type="predicted"/>
<dbReference type="PANTHER" id="PTHR11017:SF392">
    <property type="entry name" value="ADP-RIBOSYL CYCLASE_CYCLIC ADP-RIBOSE HYDROLASE"/>
    <property type="match status" value="1"/>
</dbReference>
<comment type="catalytic activity">
    <reaction evidence="10">
        <text>NAD(+) + H2O = ADP-D-ribose + nicotinamide + H(+)</text>
        <dbReference type="Rhea" id="RHEA:16301"/>
        <dbReference type="ChEBI" id="CHEBI:15377"/>
        <dbReference type="ChEBI" id="CHEBI:15378"/>
        <dbReference type="ChEBI" id="CHEBI:17154"/>
        <dbReference type="ChEBI" id="CHEBI:57540"/>
        <dbReference type="ChEBI" id="CHEBI:57967"/>
        <dbReference type="EC" id="3.2.2.6"/>
    </reaction>
    <physiologicalReaction direction="left-to-right" evidence="10">
        <dbReference type="Rhea" id="RHEA:16302"/>
    </physiologicalReaction>
</comment>
<dbReference type="InterPro" id="IPR003591">
    <property type="entry name" value="Leu-rich_rpt_typical-subtyp"/>
</dbReference>
<dbReference type="SUPFAM" id="SSF52540">
    <property type="entry name" value="P-loop containing nucleoside triphosphate hydrolases"/>
    <property type="match status" value="1"/>
</dbReference>
<sequence length="1199" mass="138124">MSHASSSKVCKYDIFLSFGGEDTRRTFVSHLYNALEQRGIHAFKDDERLEAGQSISAELLRAIEDARFAVVVFSKSYASSRWCLEELAHIIKCKNELEQNVIPVFYDVSPADVRHQNSPFADSFFQHEVKYKDDMEKVQRWRGAFAEAGNISGYHLLNFKDEAECVKKLVDDIFPKSLQIISPFPESLVGMRSQVEEVIELLSMESNDARSIGISGMGGIGKSELARVLYERYRHLFEADCFLGDVGELHQKNGQAWLAQVVIRKLLGEKMSVTSEHEGMIILKNRLRWKKVLFILDDVNHREQLEFLVGGTEDKNLLISHVGDNVYEVQLLSEVEALELFSRHAFREKTPKEDFIELSREVVKHAGGLPLALKLLGSSFYRRDKKHWRHIIDRLKRIPHKDILGKLRLSFDGLDKDEKELFLDITFLNIAFLDMDYWARSDFDLYLELLQRDPNRGFLIDYLMEKSLLSITLNNRIVMHNMIREMGENVIREEYANSRIWLPEEICDLFDGKLITEKVESLHIPKYSYFEENLVDYSNIFKVMQSLQILIIGDGTFSSNCAITYLPSSLRFIDWTGYPSISLPESFEPSQLVMLRLRESCLVEVLPISKKLSNLKHLDLTDCYELRKTPNFGDMPNLVKLNLHRCENLEEVHPSLGHCRMLTSLTLSYCYKLKKLPKFVCMESLERLYLIKCTSLQEFPEICGDMQCLSKLFLESPWIRSLSPSLSGLRKLKLADCEILESIPDTIRNLSDLIISGCNKLTTLPDSLFESQQLEHLYIHRCSGLVKLPSSLGVQKNLYELEMDRCENLQKFSSSIRIESLTRLKISNSPKLDTFPEIKGDMHCLKFLTLTSTAIREVPSSIGNLSGLIYLNLSGCEDLVSLPDNLCNLVNLRSLNLRGCKRLEKLPENVGDLQELYIHDTSETAISQPHDRNILGGQLGSLRELDVSGSNISCSPKSLKGHFLLQYLEVHYCENLNELPRELPPNLTWLYADYHLALKSIRDLVMNCLKLCRLGISNCGTVSSEQVNVFLQHFHKTCIQCNFHLRDYFLIVFPGVRIPELFDYNRFIYQQDMSIDLDPSWYTDKFIGFSICYGPIRNHTELRVTLVCKSGPERKYSLGYNNFLGENLESDDPFICFAYIPFETLWNNGEGNKEGKNPNDYYMLELELEFTDEVGWGIRLEYEKEAMSNTSHPNKKRKQ</sequence>
<dbReference type="InterPro" id="IPR044974">
    <property type="entry name" value="Disease_R_plants"/>
</dbReference>
<dbReference type="FunFam" id="3.40.50.10140:FF:000007">
    <property type="entry name" value="Disease resistance protein (TIR-NBS-LRR class)"/>
    <property type="match status" value="1"/>
</dbReference>
<keyword evidence="5" id="KW-0378">Hydrolase</keyword>
<evidence type="ECO:0000259" key="11">
    <source>
        <dbReference type="PROSITE" id="PS50104"/>
    </source>
</evidence>
<dbReference type="GO" id="GO:0006952">
    <property type="term" value="P:defense response"/>
    <property type="evidence" value="ECO:0007669"/>
    <property type="project" value="UniProtKB-KW"/>
</dbReference>
<dbReference type="Pfam" id="PF01582">
    <property type="entry name" value="TIR"/>
    <property type="match status" value="1"/>
</dbReference>
<dbReference type="PANTHER" id="PTHR11017">
    <property type="entry name" value="LEUCINE-RICH REPEAT-CONTAINING PROTEIN"/>
    <property type="match status" value="1"/>
</dbReference>
<comment type="subcellular location">
    <subcellularLocation>
        <location evidence="1">Membrane</location>
        <topology evidence="1">Peripheral membrane protein</topology>
    </subcellularLocation>
</comment>
<keyword evidence="7" id="KW-0520">NAD</keyword>
<dbReference type="AlphaFoldDB" id="A0A3Q7JEW8"/>
<dbReference type="InterPro" id="IPR055414">
    <property type="entry name" value="LRR_R13L4/SHOC2-like"/>
</dbReference>
<dbReference type="GO" id="GO:0043531">
    <property type="term" value="F:ADP binding"/>
    <property type="evidence" value="ECO:0007669"/>
    <property type="project" value="InterPro"/>
</dbReference>
<dbReference type="Gene3D" id="3.80.10.10">
    <property type="entry name" value="Ribonuclease Inhibitor"/>
    <property type="match status" value="3"/>
</dbReference>
<dbReference type="Pfam" id="PF23598">
    <property type="entry name" value="LRR_14"/>
    <property type="match status" value="1"/>
</dbReference>
<dbReference type="InterPro" id="IPR032675">
    <property type="entry name" value="LRR_dom_sf"/>
</dbReference>
<dbReference type="Pfam" id="PF00931">
    <property type="entry name" value="NB-ARC"/>
    <property type="match status" value="1"/>
</dbReference>
<evidence type="ECO:0000256" key="4">
    <source>
        <dbReference type="ARBA" id="ARBA00022737"/>
    </source>
</evidence>
<dbReference type="InterPro" id="IPR045344">
    <property type="entry name" value="C-JID"/>
</dbReference>
<evidence type="ECO:0000313" key="13">
    <source>
        <dbReference type="Proteomes" id="UP000004994"/>
    </source>
</evidence>
<name>A0A3Q7JEW8_SOLLC</name>
<dbReference type="PRINTS" id="PR00364">
    <property type="entry name" value="DISEASERSIST"/>
</dbReference>
<dbReference type="GO" id="GO:0007165">
    <property type="term" value="P:signal transduction"/>
    <property type="evidence" value="ECO:0007669"/>
    <property type="project" value="InterPro"/>
</dbReference>
<evidence type="ECO:0000256" key="2">
    <source>
        <dbReference type="ARBA" id="ARBA00011982"/>
    </source>
</evidence>
<dbReference type="EnsemblPlants" id="Solyc12g097010.2.1">
    <property type="protein sequence ID" value="Solyc12g097010.2.1"/>
    <property type="gene ID" value="Solyc12g097010.2"/>
</dbReference>
<dbReference type="SUPFAM" id="SSF52200">
    <property type="entry name" value="Toll/Interleukin receptor TIR domain"/>
    <property type="match status" value="1"/>
</dbReference>
<dbReference type="SUPFAM" id="SSF52058">
    <property type="entry name" value="L domain-like"/>
    <property type="match status" value="2"/>
</dbReference>
<reference evidence="12" key="1">
    <citation type="journal article" date="2012" name="Nature">
        <title>The tomato genome sequence provides insights into fleshy fruit evolution.</title>
        <authorList>
            <consortium name="Tomato Genome Consortium"/>
        </authorList>
    </citation>
    <scope>NUCLEOTIDE SEQUENCE [LARGE SCALE GENOMIC DNA]</scope>
    <source>
        <strain evidence="12">cv. Heinz 1706</strain>
    </source>
</reference>
<dbReference type="SMART" id="SM00369">
    <property type="entry name" value="LRR_TYP"/>
    <property type="match status" value="6"/>
</dbReference>
<dbReference type="GO" id="GO:0005524">
    <property type="term" value="F:ATP binding"/>
    <property type="evidence" value="ECO:0007669"/>
    <property type="project" value="UniProtKB-KW"/>
</dbReference>
<dbReference type="Gene3D" id="3.40.50.300">
    <property type="entry name" value="P-loop containing nucleotide triphosphate hydrolases"/>
    <property type="match status" value="1"/>
</dbReference>
<reference evidence="12" key="2">
    <citation type="submission" date="2019-01" db="UniProtKB">
        <authorList>
            <consortium name="EnsemblPlants"/>
        </authorList>
    </citation>
    <scope>IDENTIFICATION</scope>
    <source>
        <strain evidence="12">cv. Heinz 1706</strain>
    </source>
</reference>
<accession>A0A3Q7JEW8</accession>
<dbReference type="InterPro" id="IPR035897">
    <property type="entry name" value="Toll_tir_struct_dom_sf"/>
</dbReference>
<evidence type="ECO:0000313" key="12">
    <source>
        <dbReference type="EnsemblPlants" id="Solyc12g097010.2.1"/>
    </source>
</evidence>
<dbReference type="GO" id="GO:0061809">
    <property type="term" value="F:NAD+ nucleosidase activity, cyclic ADP-ribose generating"/>
    <property type="evidence" value="ECO:0007669"/>
    <property type="project" value="UniProtKB-EC"/>
</dbReference>
<organism evidence="12">
    <name type="scientific">Solanum lycopersicum</name>
    <name type="common">Tomato</name>
    <name type="synonym">Lycopersicon esculentum</name>
    <dbReference type="NCBI Taxonomy" id="4081"/>
    <lineage>
        <taxon>Eukaryota</taxon>
        <taxon>Viridiplantae</taxon>
        <taxon>Streptophyta</taxon>
        <taxon>Embryophyta</taxon>
        <taxon>Tracheophyta</taxon>
        <taxon>Spermatophyta</taxon>
        <taxon>Magnoliopsida</taxon>
        <taxon>eudicotyledons</taxon>
        <taxon>Gunneridae</taxon>
        <taxon>Pentapetalae</taxon>
        <taxon>asterids</taxon>
        <taxon>lamiids</taxon>
        <taxon>Solanales</taxon>
        <taxon>Solanaceae</taxon>
        <taxon>Solanoideae</taxon>
        <taxon>Solaneae</taxon>
        <taxon>Solanum</taxon>
        <taxon>Solanum subgen. Lycopersicon</taxon>
    </lineage>
</organism>
<dbReference type="InterPro" id="IPR042197">
    <property type="entry name" value="Apaf_helical"/>
</dbReference>
<dbReference type="InterPro" id="IPR027417">
    <property type="entry name" value="P-loop_NTPase"/>
</dbReference>
<evidence type="ECO:0000256" key="3">
    <source>
        <dbReference type="ARBA" id="ARBA00022614"/>
    </source>
</evidence>
<keyword evidence="6" id="KW-0611">Plant defense</keyword>
<dbReference type="Gramene" id="Solyc12g097010.2.1">
    <property type="protein sequence ID" value="Solyc12g097010.2.1"/>
    <property type="gene ID" value="Solyc12g097010.2"/>
</dbReference>
<dbReference type="GO" id="GO:0016020">
    <property type="term" value="C:membrane"/>
    <property type="evidence" value="ECO:0007669"/>
    <property type="project" value="UniProtKB-SubCell"/>
</dbReference>
<evidence type="ECO:0000256" key="7">
    <source>
        <dbReference type="ARBA" id="ARBA00023027"/>
    </source>
</evidence>
<keyword evidence="3" id="KW-0433">Leucine-rich repeat</keyword>
<dbReference type="Pfam" id="PF20160">
    <property type="entry name" value="C-JID"/>
    <property type="match status" value="1"/>
</dbReference>
<dbReference type="Proteomes" id="UP000004994">
    <property type="component" value="Chromosome 12"/>
</dbReference>
<dbReference type="EC" id="3.2.2.6" evidence="2"/>
<keyword evidence="8" id="KW-0175">Coiled coil</keyword>
<evidence type="ECO:0000256" key="8">
    <source>
        <dbReference type="ARBA" id="ARBA00023054"/>
    </source>
</evidence>
<dbReference type="Pfam" id="PF23282">
    <property type="entry name" value="WHD_ROQ1"/>
    <property type="match status" value="1"/>
</dbReference>
<feature type="domain" description="TIR" evidence="11">
    <location>
        <begin position="10"/>
        <end position="177"/>
    </location>
</feature>
<evidence type="ECO:0000256" key="5">
    <source>
        <dbReference type="ARBA" id="ARBA00022801"/>
    </source>
</evidence>
<keyword evidence="13" id="KW-1185">Reference proteome</keyword>
<dbReference type="Gene3D" id="1.10.8.430">
    <property type="entry name" value="Helical domain of apoptotic protease-activating factors"/>
    <property type="match status" value="1"/>
</dbReference>
<protein>
    <recommendedName>
        <fullName evidence="2">ADP-ribosyl cyclase/cyclic ADP-ribose hydrolase</fullName>
        <ecNumber evidence="2">3.2.2.6</ecNumber>
    </recommendedName>
</protein>
<dbReference type="Gene3D" id="3.40.50.10140">
    <property type="entry name" value="Toll/interleukin-1 receptor homology (TIR) domain"/>
    <property type="match status" value="1"/>
</dbReference>
<dbReference type="PaxDb" id="4081-Solyc12g097010.1.1"/>
<evidence type="ECO:0000256" key="10">
    <source>
        <dbReference type="ARBA" id="ARBA00047304"/>
    </source>
</evidence>
<dbReference type="SMART" id="SM00255">
    <property type="entry name" value="TIR"/>
    <property type="match status" value="1"/>
</dbReference>
<dbReference type="InterPro" id="IPR000157">
    <property type="entry name" value="TIR_dom"/>
</dbReference>
<evidence type="ECO:0000256" key="9">
    <source>
        <dbReference type="ARBA" id="ARBA00023136"/>
    </source>
</evidence>
<evidence type="ECO:0000256" key="6">
    <source>
        <dbReference type="ARBA" id="ARBA00022821"/>
    </source>
</evidence>
<dbReference type="InterPro" id="IPR002182">
    <property type="entry name" value="NB-ARC"/>
</dbReference>
<dbReference type="PROSITE" id="PS50104">
    <property type="entry name" value="TIR"/>
    <property type="match status" value="1"/>
</dbReference>
<keyword evidence="9" id="KW-0472">Membrane</keyword>
<dbReference type="OMA" id="HEESECG"/>
<dbReference type="GO" id="GO:0051707">
    <property type="term" value="P:response to other organism"/>
    <property type="evidence" value="ECO:0007669"/>
    <property type="project" value="UniProtKB-ARBA"/>
</dbReference>
<keyword evidence="4" id="KW-0677">Repeat</keyword>
<evidence type="ECO:0000256" key="1">
    <source>
        <dbReference type="ARBA" id="ARBA00004170"/>
    </source>
</evidence>